<evidence type="ECO:0000313" key="2">
    <source>
        <dbReference type="Proteomes" id="UP000596381"/>
    </source>
</evidence>
<proteinExistence type="predicted"/>
<protein>
    <submittedName>
        <fullName evidence="1">Uncharacterized protein</fullName>
    </submittedName>
</protein>
<dbReference type="EMBL" id="MW394391">
    <property type="protein sequence ID" value="QQV92129.1"/>
    <property type="molecule type" value="Genomic_DNA"/>
</dbReference>
<evidence type="ECO:0000313" key="1">
    <source>
        <dbReference type="EMBL" id="QQV92129.1"/>
    </source>
</evidence>
<organism evidence="1 2">
    <name type="scientific">Klebsiella phage vB_KpM_FBKp24</name>
    <dbReference type="NCBI Taxonomy" id="2801834"/>
    <lineage>
        <taxon>Viruses</taxon>
        <taxon>Duplodnaviria</taxon>
        <taxon>Heunggongvirae</taxon>
        <taxon>Uroviricota</taxon>
        <taxon>Caudoviricetes</taxon>
        <taxon>Chimalliviridae</taxon>
        <taxon>Maaswegvirus</taxon>
        <taxon>Maaswegvirus Kp24</taxon>
    </lineage>
</organism>
<dbReference type="Proteomes" id="UP000596381">
    <property type="component" value="Segment"/>
</dbReference>
<keyword evidence="2" id="KW-1185">Reference proteome</keyword>
<accession>A0A7U0J5F7</accession>
<reference evidence="1 2" key="1">
    <citation type="submission" date="2020-12" db="EMBL/GenBank/DDBJ databases">
        <title>Genomic characterization of four novel bacteriophages infecting Klebsiella pneumoniae.</title>
        <authorList>
            <person name="Estrada Bonilla B."/>
            <person name="Costa A.R."/>
            <person name="van Rossum T."/>
            <person name="Hagedoorn S."/>
            <person name="Wallinga H."/>
            <person name="Xiao M."/>
            <person name="Song W."/>
            <person name="Haas P.-J."/>
            <person name="Nobrega F.L."/>
            <person name="Brouns S.J.J."/>
        </authorList>
    </citation>
    <scope>NUCLEOTIDE SEQUENCE [LARGE SCALE GENOMIC DNA]</scope>
</reference>
<gene>
    <name evidence="1" type="ORF">vBKpMFBKp24_081</name>
</gene>
<name>A0A7U0J5F7_9CAUD</name>
<sequence>MKIAIIDGGESVFRAAAFGIPDREDIQRSYERLERFSSNLSDRAKGMLNSAKTMISSLYDDTVRTQLKRLNRSKRGLYRDNVIQFLDSAEEVATAPMAMRRWLLSSPRTRSLWNRQSTHAWGAKRDAFVFNDPGTPDPYWTAIRNGVAEKNEKGEWWSEYVYGACDVEGEEHLTMEQQMELIATFDVINDTIDEGIDPFNPLGEKL</sequence>